<accession>A0A024SG69</accession>
<dbReference type="EMBL" id="KI911143">
    <property type="protein sequence ID" value="ETS03197.1"/>
    <property type="molecule type" value="Genomic_DNA"/>
</dbReference>
<sequence>MATDALSAAKLAIYLVLIQPALFCLWKHGRTGFLGWFFVQIFCVLRIATGGIGLHGNPKDEAALILSSIGLSPLLLGISGILYEGRRAVNPRLDRKRDIILELGYHTIVNLGMVLIVVAIVKIMKGDVEPKYKSLLYVGLAVSCVSWGILTLWAVWSYLMARENSSYASMQTVDNGKILIKGAFVALPFVAIRLAYGVVSLHLQVTHPGSGFLTSEAVQVCLSFLPELICISILVFVGVITRSLRPDLKKREQEAIGLVSDQENVLQQQTEYK</sequence>
<organism evidence="3 4">
    <name type="scientific">Hypocrea jecorina (strain ATCC 56765 / BCRC 32924 / NRRL 11460 / Rut C-30)</name>
    <name type="common">Trichoderma reesei</name>
    <dbReference type="NCBI Taxonomy" id="1344414"/>
    <lineage>
        <taxon>Eukaryota</taxon>
        <taxon>Fungi</taxon>
        <taxon>Dikarya</taxon>
        <taxon>Ascomycota</taxon>
        <taxon>Pezizomycotina</taxon>
        <taxon>Sordariomycetes</taxon>
        <taxon>Hypocreomycetidae</taxon>
        <taxon>Hypocreales</taxon>
        <taxon>Hypocreaceae</taxon>
        <taxon>Trichoderma</taxon>
    </lineage>
</organism>
<gene>
    <name evidence="3" type="ORF">M419DRAFT_75681</name>
</gene>
<dbReference type="OrthoDB" id="2560628at2759"/>
<feature type="transmembrane region" description="Helical" evidence="1">
    <location>
        <begin position="6"/>
        <end position="26"/>
    </location>
</feature>
<dbReference type="AlphaFoldDB" id="A0A024SG69"/>
<feature type="transmembrane region" description="Helical" evidence="1">
    <location>
        <begin position="182"/>
        <end position="205"/>
    </location>
</feature>
<evidence type="ECO:0000259" key="2">
    <source>
        <dbReference type="Pfam" id="PF24800"/>
    </source>
</evidence>
<reference evidence="4" key="1">
    <citation type="journal article" date="2013" name="Ind. Biotechnol.">
        <title>Comparative genomics analysis of Trichoderma reesei strains.</title>
        <authorList>
            <person name="Koike H."/>
            <person name="Aerts A."/>
            <person name="LaButti K."/>
            <person name="Grigoriev I.V."/>
            <person name="Baker S.E."/>
        </authorList>
    </citation>
    <scope>NUCLEOTIDE SEQUENCE [LARGE SCALE GENOMIC DNA]</scope>
    <source>
        <strain evidence="4">ATCC 56765 / BCRC 32924 / NRRL 11460 / Rut C-30</strain>
    </source>
</reference>
<proteinExistence type="predicted"/>
<evidence type="ECO:0000313" key="4">
    <source>
        <dbReference type="Proteomes" id="UP000024376"/>
    </source>
</evidence>
<protein>
    <recommendedName>
        <fullName evidence="2">DUF7702 domain-containing protein</fullName>
    </recommendedName>
</protein>
<feature type="transmembrane region" description="Helical" evidence="1">
    <location>
        <begin position="136"/>
        <end position="161"/>
    </location>
</feature>
<feature type="transmembrane region" description="Helical" evidence="1">
    <location>
        <begin position="33"/>
        <end position="56"/>
    </location>
</feature>
<dbReference type="Pfam" id="PF24800">
    <property type="entry name" value="DUF7702"/>
    <property type="match status" value="1"/>
</dbReference>
<feature type="transmembrane region" description="Helical" evidence="1">
    <location>
        <begin position="217"/>
        <end position="241"/>
    </location>
</feature>
<feature type="transmembrane region" description="Helical" evidence="1">
    <location>
        <begin position="62"/>
        <end position="83"/>
    </location>
</feature>
<dbReference type="HOGENOM" id="CLU_064985_3_0_1"/>
<evidence type="ECO:0000313" key="3">
    <source>
        <dbReference type="EMBL" id="ETS03197.1"/>
    </source>
</evidence>
<keyword evidence="1" id="KW-1133">Transmembrane helix</keyword>
<feature type="transmembrane region" description="Helical" evidence="1">
    <location>
        <begin position="103"/>
        <end position="124"/>
    </location>
</feature>
<name>A0A024SG69_HYPJR</name>
<dbReference type="InterPro" id="IPR056119">
    <property type="entry name" value="DUF7702"/>
</dbReference>
<keyword evidence="1" id="KW-0472">Membrane</keyword>
<evidence type="ECO:0000256" key="1">
    <source>
        <dbReference type="SAM" id="Phobius"/>
    </source>
</evidence>
<dbReference type="KEGG" id="trr:M419DRAFT_75681"/>
<dbReference type="Proteomes" id="UP000024376">
    <property type="component" value="Unassembled WGS sequence"/>
</dbReference>
<dbReference type="PANTHER" id="PTHR42109:SF3">
    <property type="entry name" value="INTEGRAL MEMBRANE PROTEIN (AFU_ORTHOLOGUE AFUA_5G00100)"/>
    <property type="match status" value="1"/>
</dbReference>
<dbReference type="PANTHER" id="PTHR42109">
    <property type="entry name" value="UNPLACED GENOMIC SCAFFOLD UM_SCAF_CONTIG_1.265, WHOLE GENOME SHOTGUN SEQUENCE"/>
    <property type="match status" value="1"/>
</dbReference>
<keyword evidence="1" id="KW-0812">Transmembrane</keyword>
<feature type="domain" description="DUF7702" evidence="2">
    <location>
        <begin position="3"/>
        <end position="242"/>
    </location>
</feature>